<name>A0AC35TRZ5_9BILA</name>
<sequence length="342" mass="38558">MNSVEMGTFPLVNDSEANDDCHDIEERVNTTFGSVKVSIYGDRAKLPIVTFHDIGLDSDLNFQNFFQFGNIAEFSKEFCVYNINAPGQETDAHRLPEVYQFPGMDGLARIVECVVDHFDFKSFVGLGVGAGANVLLRYALNNSRKLISLILINCDPSPAGWIEWGYQKMNISYLKSKGMTPFTIDYLMWHHFGKRLDECNPDIIRQYRSLFHNLPNPSNVAGYIESYLNRTPILISRDGTNGPMLNVPVMQIVGSRSPFIDQTVLINECLDPSKSDWIKFQDSCGLILDDSPEKVAQSMVLFLQGLGYLVNINVQKLVKDMNNVRNGIIPSEDNKYTTISEE</sequence>
<dbReference type="Proteomes" id="UP000095286">
    <property type="component" value="Unplaced"/>
</dbReference>
<dbReference type="WBParaSite" id="RSKR_0000384800.1">
    <property type="protein sequence ID" value="RSKR_0000384800.1"/>
    <property type="gene ID" value="RSKR_0000384800"/>
</dbReference>
<evidence type="ECO:0000313" key="1">
    <source>
        <dbReference type="Proteomes" id="UP000095286"/>
    </source>
</evidence>
<protein>
    <submittedName>
        <fullName evidence="2">Protein NDRG3</fullName>
    </submittedName>
</protein>
<proteinExistence type="predicted"/>
<reference evidence="2" key="1">
    <citation type="submission" date="2016-11" db="UniProtKB">
        <authorList>
            <consortium name="WormBaseParasite"/>
        </authorList>
    </citation>
    <scope>IDENTIFICATION</scope>
    <source>
        <strain evidence="2">KR3021</strain>
    </source>
</reference>
<accession>A0AC35TRZ5</accession>
<organism evidence="1 2">
    <name type="scientific">Rhabditophanes sp. KR3021</name>
    <dbReference type="NCBI Taxonomy" id="114890"/>
    <lineage>
        <taxon>Eukaryota</taxon>
        <taxon>Metazoa</taxon>
        <taxon>Ecdysozoa</taxon>
        <taxon>Nematoda</taxon>
        <taxon>Chromadorea</taxon>
        <taxon>Rhabditida</taxon>
        <taxon>Tylenchina</taxon>
        <taxon>Panagrolaimomorpha</taxon>
        <taxon>Strongyloidoidea</taxon>
        <taxon>Alloionematidae</taxon>
        <taxon>Rhabditophanes</taxon>
    </lineage>
</organism>
<evidence type="ECO:0000313" key="2">
    <source>
        <dbReference type="WBParaSite" id="RSKR_0000384800.1"/>
    </source>
</evidence>